<evidence type="ECO:0000313" key="3">
    <source>
        <dbReference type="Proteomes" id="UP000593577"/>
    </source>
</evidence>
<name>A0A7J8YT76_GOSAI</name>
<accession>A0A7J8YT76</accession>
<sequence length="46" mass="5216">MIKNSNAFKEVAIIKHPRMGQYMFGLITAKQIFSGVFLASAYKCFD</sequence>
<evidence type="ECO:0000313" key="2">
    <source>
        <dbReference type="EMBL" id="MBA0702560.1"/>
    </source>
</evidence>
<proteinExistence type="predicted"/>
<protein>
    <submittedName>
        <fullName evidence="2">Uncharacterized protein</fullName>
    </submittedName>
</protein>
<keyword evidence="1" id="KW-1133">Transmembrane helix</keyword>
<evidence type="ECO:0000256" key="1">
    <source>
        <dbReference type="SAM" id="Phobius"/>
    </source>
</evidence>
<keyword evidence="1" id="KW-0812">Transmembrane</keyword>
<feature type="transmembrane region" description="Helical" evidence="1">
    <location>
        <begin position="21"/>
        <end position="42"/>
    </location>
</feature>
<organism evidence="2 3">
    <name type="scientific">Gossypium aridum</name>
    <name type="common">American cotton</name>
    <name type="synonym">Erioxylum aridum</name>
    <dbReference type="NCBI Taxonomy" id="34290"/>
    <lineage>
        <taxon>Eukaryota</taxon>
        <taxon>Viridiplantae</taxon>
        <taxon>Streptophyta</taxon>
        <taxon>Embryophyta</taxon>
        <taxon>Tracheophyta</taxon>
        <taxon>Spermatophyta</taxon>
        <taxon>Magnoliopsida</taxon>
        <taxon>eudicotyledons</taxon>
        <taxon>Gunneridae</taxon>
        <taxon>Pentapetalae</taxon>
        <taxon>rosids</taxon>
        <taxon>malvids</taxon>
        <taxon>Malvales</taxon>
        <taxon>Malvaceae</taxon>
        <taxon>Malvoideae</taxon>
        <taxon>Gossypium</taxon>
    </lineage>
</organism>
<dbReference type="Proteomes" id="UP000593577">
    <property type="component" value="Unassembled WGS sequence"/>
</dbReference>
<gene>
    <name evidence="2" type="ORF">Goari_027071</name>
</gene>
<dbReference type="AlphaFoldDB" id="A0A7J8YT76"/>
<reference evidence="2 3" key="1">
    <citation type="journal article" date="2019" name="Genome Biol. Evol.">
        <title>Insights into the evolution of the New World diploid cottons (Gossypium, subgenus Houzingenia) based on genome sequencing.</title>
        <authorList>
            <person name="Grover C.E."/>
            <person name="Arick M.A. 2nd"/>
            <person name="Thrash A."/>
            <person name="Conover J.L."/>
            <person name="Sanders W.S."/>
            <person name="Peterson D.G."/>
            <person name="Frelichowski J.E."/>
            <person name="Scheffler J.A."/>
            <person name="Scheffler B.E."/>
            <person name="Wendel J.F."/>
        </authorList>
    </citation>
    <scope>NUCLEOTIDE SEQUENCE [LARGE SCALE GENOMIC DNA]</scope>
    <source>
        <strain evidence="2">185</strain>
        <tissue evidence="2">Leaf</tissue>
    </source>
</reference>
<keyword evidence="3" id="KW-1185">Reference proteome</keyword>
<dbReference type="EMBL" id="JABFAA010352320">
    <property type="protein sequence ID" value="MBA0702560.1"/>
    <property type="molecule type" value="Genomic_DNA"/>
</dbReference>
<comment type="caution">
    <text evidence="2">The sequence shown here is derived from an EMBL/GenBank/DDBJ whole genome shotgun (WGS) entry which is preliminary data.</text>
</comment>
<keyword evidence="1" id="KW-0472">Membrane</keyword>